<dbReference type="PANTHER" id="PTHR47256">
    <property type="entry name" value="ZN(II)2CYS6 TRANSCRIPTION FACTOR (EUROFUNG)-RELATED"/>
    <property type="match status" value="1"/>
</dbReference>
<feature type="region of interest" description="Disordered" evidence="1">
    <location>
        <begin position="1"/>
        <end position="67"/>
    </location>
</feature>
<dbReference type="Proteomes" id="UP001408356">
    <property type="component" value="Unassembled WGS sequence"/>
</dbReference>
<feature type="compositionally biased region" description="Basic and acidic residues" evidence="1">
    <location>
        <begin position="17"/>
        <end position="31"/>
    </location>
</feature>
<protein>
    <submittedName>
        <fullName evidence="2">Zn(2)-C6 fungal-type domain-containing protein</fullName>
    </submittedName>
</protein>
<name>A0ABR2UGY3_9PEZI</name>
<accession>A0ABR2UGY3</accession>
<keyword evidence="3" id="KW-1185">Reference proteome</keyword>
<evidence type="ECO:0000256" key="1">
    <source>
        <dbReference type="SAM" id="MobiDB-lite"/>
    </source>
</evidence>
<organism evidence="2 3">
    <name type="scientific">Seiridium unicorne</name>
    <dbReference type="NCBI Taxonomy" id="138068"/>
    <lineage>
        <taxon>Eukaryota</taxon>
        <taxon>Fungi</taxon>
        <taxon>Dikarya</taxon>
        <taxon>Ascomycota</taxon>
        <taxon>Pezizomycotina</taxon>
        <taxon>Sordariomycetes</taxon>
        <taxon>Xylariomycetidae</taxon>
        <taxon>Amphisphaeriales</taxon>
        <taxon>Sporocadaceae</taxon>
        <taxon>Seiridium</taxon>
    </lineage>
</organism>
<dbReference type="PANTHER" id="PTHR47256:SF1">
    <property type="entry name" value="ZN(II)2CYS6 TRANSCRIPTION FACTOR (EUROFUNG)"/>
    <property type="match status" value="1"/>
</dbReference>
<evidence type="ECO:0000313" key="3">
    <source>
        <dbReference type="Proteomes" id="UP001408356"/>
    </source>
</evidence>
<proteinExistence type="predicted"/>
<gene>
    <name evidence="2" type="ORF">SUNI508_11620</name>
</gene>
<evidence type="ECO:0000313" key="2">
    <source>
        <dbReference type="EMBL" id="KAK9413802.1"/>
    </source>
</evidence>
<dbReference type="InterPro" id="IPR053187">
    <property type="entry name" value="Notoamide_regulator"/>
</dbReference>
<sequence>MASQRNYRPLLPAEKVGTSKETPDHDPDLQKQKSRKAVQQACPHTSSATAADPSANHAEDVKSKSIKQENHAMTARVAELEYLVDTLKHAPDKTALAMLRNLRHPDFADHAPVAQGMDAAQVQYDPPSKADTISGALTPAQNKQEPQPTLQYPAAFSRLDIQKYGPRADSDALWLNGTQAASHEGDEDYWTEPSLDEGATNIMSNSSFGLGRSYRPSSVQATASMTFPSTTQDFSPYNPQLAAQYFDRRLEALDISFWTDVPVTNRFAAGAISHYLDIEHQVLGLFDAQSFVGDLVAHRIEFCSPFLVSSLLSFASHGYTFKDPSAAVRSYEFRDAAEKLWHSEMMFPDSLTNVSALVLLFSSFGCCGKPDLGDKYKTEASDMIKRLRLFGAAESLGSGGLACLKRAEQLATHNTTWNSFDAMG</sequence>
<feature type="compositionally biased region" description="Basic and acidic residues" evidence="1">
    <location>
        <begin position="57"/>
        <end position="67"/>
    </location>
</feature>
<dbReference type="EMBL" id="JARVKF010000434">
    <property type="protein sequence ID" value="KAK9413802.1"/>
    <property type="molecule type" value="Genomic_DNA"/>
</dbReference>
<reference evidence="2 3" key="1">
    <citation type="journal article" date="2024" name="J. Plant Pathol.">
        <title>Sequence and assembly of the genome of Seiridium unicorne, isolate CBS 538.82, causal agent of cypress canker disease.</title>
        <authorList>
            <person name="Scali E."/>
            <person name="Rocca G.D."/>
            <person name="Danti R."/>
            <person name="Garbelotto M."/>
            <person name="Barberini S."/>
            <person name="Baroncelli R."/>
            <person name="Emiliani G."/>
        </authorList>
    </citation>
    <scope>NUCLEOTIDE SEQUENCE [LARGE SCALE GENOMIC DNA]</scope>
    <source>
        <strain evidence="2 3">BM-138-508</strain>
    </source>
</reference>
<comment type="caution">
    <text evidence="2">The sequence shown here is derived from an EMBL/GenBank/DDBJ whole genome shotgun (WGS) entry which is preliminary data.</text>
</comment>
<dbReference type="CDD" id="cd12148">
    <property type="entry name" value="fungal_TF_MHR"/>
    <property type="match status" value="1"/>
</dbReference>